<dbReference type="Pfam" id="PF07007">
    <property type="entry name" value="LprI"/>
    <property type="match status" value="1"/>
</dbReference>
<dbReference type="RefSeq" id="WP_207143057.1">
    <property type="nucleotide sequence ID" value="NZ_JAEKJZ010000006.1"/>
</dbReference>
<feature type="chain" id="PRO_5037183565" evidence="1">
    <location>
        <begin position="24"/>
        <end position="138"/>
    </location>
</feature>
<evidence type="ECO:0000313" key="3">
    <source>
        <dbReference type="EMBL" id="MBN9673207.1"/>
    </source>
</evidence>
<dbReference type="Gene3D" id="1.20.1270.180">
    <property type="match status" value="1"/>
</dbReference>
<name>A0A939EIV1_9HYPH</name>
<sequence>MPKRIIAALVFGTLAMQAPASVAQNAPDCSDPQSQSAMTICAERSWRAADAELNEAYKIAMAKLRKHDSQLPDNLKGGADALRDAQRSWIPYRDKACEAYGFQARGGTMEPMLVYGCLARLTRERVADLRDLAGGDGN</sequence>
<feature type="signal peptide" evidence="1">
    <location>
        <begin position="1"/>
        <end position="23"/>
    </location>
</feature>
<dbReference type="PANTHER" id="PTHR39176">
    <property type="entry name" value="PERIPLASMIC PROTEIN-RELATED"/>
    <property type="match status" value="1"/>
</dbReference>
<reference evidence="3" key="1">
    <citation type="submission" date="2020-12" db="EMBL/GenBank/DDBJ databases">
        <title>Oil enriched cultivation method for isolating marine PHA-producing bacteria.</title>
        <authorList>
            <person name="Zheng W."/>
            <person name="Yu S."/>
            <person name="Huang Y."/>
        </authorList>
    </citation>
    <scope>NUCLEOTIDE SEQUENCE</scope>
    <source>
        <strain evidence="3">SY-2-12</strain>
    </source>
</reference>
<evidence type="ECO:0000313" key="4">
    <source>
        <dbReference type="Proteomes" id="UP000664096"/>
    </source>
</evidence>
<gene>
    <name evidence="3" type="ORF">JF539_22810</name>
</gene>
<dbReference type="EMBL" id="JAEKJZ010000006">
    <property type="protein sequence ID" value="MBN9673207.1"/>
    <property type="molecule type" value="Genomic_DNA"/>
</dbReference>
<evidence type="ECO:0000256" key="1">
    <source>
        <dbReference type="SAM" id="SignalP"/>
    </source>
</evidence>
<dbReference type="AlphaFoldDB" id="A0A939EIV1"/>
<organism evidence="3 4">
    <name type="scientific">Roseibium aggregatum</name>
    <dbReference type="NCBI Taxonomy" id="187304"/>
    <lineage>
        <taxon>Bacteria</taxon>
        <taxon>Pseudomonadati</taxon>
        <taxon>Pseudomonadota</taxon>
        <taxon>Alphaproteobacteria</taxon>
        <taxon>Hyphomicrobiales</taxon>
        <taxon>Stappiaceae</taxon>
        <taxon>Roseibium</taxon>
    </lineage>
</organism>
<evidence type="ECO:0000259" key="2">
    <source>
        <dbReference type="Pfam" id="PF07007"/>
    </source>
</evidence>
<comment type="caution">
    <text evidence="3">The sequence shown here is derived from an EMBL/GenBank/DDBJ whole genome shotgun (WGS) entry which is preliminary data.</text>
</comment>
<dbReference type="Proteomes" id="UP000664096">
    <property type="component" value="Unassembled WGS sequence"/>
</dbReference>
<protein>
    <submittedName>
        <fullName evidence="3">DUF1311 domain-containing protein</fullName>
    </submittedName>
</protein>
<dbReference type="PANTHER" id="PTHR39176:SF1">
    <property type="entry name" value="PERIPLASMIC PROTEIN"/>
    <property type="match status" value="1"/>
</dbReference>
<dbReference type="InterPro" id="IPR009739">
    <property type="entry name" value="LprI-like_N"/>
</dbReference>
<proteinExistence type="predicted"/>
<keyword evidence="1" id="KW-0732">Signal</keyword>
<feature type="domain" description="Lysozyme inhibitor LprI-like N-terminal" evidence="2">
    <location>
        <begin position="29"/>
        <end position="129"/>
    </location>
</feature>
<accession>A0A939EIV1</accession>